<evidence type="ECO:0000256" key="1">
    <source>
        <dbReference type="ARBA" id="ARBA00022527"/>
    </source>
</evidence>
<keyword evidence="3" id="KW-0547">Nucleotide-binding</keyword>
<dbReference type="EMBL" id="QVIG01000001">
    <property type="protein sequence ID" value="RGD59089.1"/>
    <property type="molecule type" value="Genomic_DNA"/>
</dbReference>
<dbReference type="GO" id="GO:0004674">
    <property type="term" value="F:protein serine/threonine kinase activity"/>
    <property type="evidence" value="ECO:0007669"/>
    <property type="project" value="UniProtKB-KW"/>
</dbReference>
<dbReference type="Gene3D" id="3.30.565.10">
    <property type="entry name" value="Histidine kinase-like ATPase, C-terminal domain"/>
    <property type="match status" value="1"/>
</dbReference>
<proteinExistence type="predicted"/>
<dbReference type="Proteomes" id="UP000263377">
    <property type="component" value="Unassembled WGS sequence"/>
</dbReference>
<dbReference type="CDD" id="cd16936">
    <property type="entry name" value="HATPase_RsbW-like"/>
    <property type="match status" value="1"/>
</dbReference>
<accession>A0A372ZT81</accession>
<protein>
    <submittedName>
        <fullName evidence="3">ATP-binding protein</fullName>
    </submittedName>
</protein>
<keyword evidence="1" id="KW-0418">Kinase</keyword>
<evidence type="ECO:0000313" key="4">
    <source>
        <dbReference type="Proteomes" id="UP000263377"/>
    </source>
</evidence>
<keyword evidence="3" id="KW-0067">ATP-binding</keyword>
<dbReference type="RefSeq" id="WP_117487418.1">
    <property type="nucleotide sequence ID" value="NZ_QVIG01000001.1"/>
</dbReference>
<keyword evidence="4" id="KW-1185">Reference proteome</keyword>
<dbReference type="PANTHER" id="PTHR35526:SF3">
    <property type="entry name" value="ANTI-SIGMA-F FACTOR RSBW"/>
    <property type="match status" value="1"/>
</dbReference>
<dbReference type="GO" id="GO:0005524">
    <property type="term" value="F:ATP binding"/>
    <property type="evidence" value="ECO:0007669"/>
    <property type="project" value="UniProtKB-KW"/>
</dbReference>
<dbReference type="AlphaFoldDB" id="A0A372ZT81"/>
<feature type="domain" description="Histidine kinase/HSP90-like ATPase" evidence="2">
    <location>
        <begin position="9"/>
        <end position="100"/>
    </location>
</feature>
<keyword evidence="1" id="KW-0808">Transferase</keyword>
<dbReference type="InterPro" id="IPR036890">
    <property type="entry name" value="HATPase_C_sf"/>
</dbReference>
<dbReference type="SUPFAM" id="SSF55874">
    <property type="entry name" value="ATPase domain of HSP90 chaperone/DNA topoisomerase II/histidine kinase"/>
    <property type="match status" value="1"/>
</dbReference>
<dbReference type="InterPro" id="IPR050267">
    <property type="entry name" value="Anti-sigma-factor_SerPK"/>
</dbReference>
<gene>
    <name evidence="3" type="ORF">DR950_16045</name>
</gene>
<evidence type="ECO:0000259" key="2">
    <source>
        <dbReference type="Pfam" id="PF13581"/>
    </source>
</evidence>
<comment type="caution">
    <text evidence="3">The sequence shown here is derived from an EMBL/GenBank/DDBJ whole genome shotgun (WGS) entry which is preliminary data.</text>
</comment>
<keyword evidence="1" id="KW-0723">Serine/threonine-protein kinase</keyword>
<sequence>MRQINTPTIAVARQTLRNTMTRVGWSASPIFDAQLALCELLVNAWRHTETPAPLVEIISEGDFLRVSVTDESPVLPSAPPLSLLAESGRGLQLVAALTHGWGVDPHERAKSVWFELRKGAV</sequence>
<name>A0A372ZT81_9ACTN</name>
<dbReference type="InterPro" id="IPR003594">
    <property type="entry name" value="HATPase_dom"/>
</dbReference>
<dbReference type="PANTHER" id="PTHR35526">
    <property type="entry name" value="ANTI-SIGMA-F FACTOR RSBW-RELATED"/>
    <property type="match status" value="1"/>
</dbReference>
<organism evidence="3 4">
    <name type="scientific">Kitasatospora xanthocidica</name>
    <dbReference type="NCBI Taxonomy" id="83382"/>
    <lineage>
        <taxon>Bacteria</taxon>
        <taxon>Bacillati</taxon>
        <taxon>Actinomycetota</taxon>
        <taxon>Actinomycetes</taxon>
        <taxon>Kitasatosporales</taxon>
        <taxon>Streptomycetaceae</taxon>
        <taxon>Kitasatospora</taxon>
    </lineage>
</organism>
<evidence type="ECO:0000313" key="3">
    <source>
        <dbReference type="EMBL" id="RGD59089.1"/>
    </source>
</evidence>
<dbReference type="Pfam" id="PF13581">
    <property type="entry name" value="HATPase_c_2"/>
    <property type="match status" value="1"/>
</dbReference>
<reference evidence="3 4" key="1">
    <citation type="submission" date="2018-08" db="EMBL/GenBank/DDBJ databases">
        <title>Diversity &amp; Physiological Properties of Lignin-Decomposing Actinobacteria from Soil.</title>
        <authorList>
            <person name="Roh S.G."/>
            <person name="Kim S.B."/>
        </authorList>
    </citation>
    <scope>NUCLEOTIDE SEQUENCE [LARGE SCALE GENOMIC DNA]</scope>
    <source>
        <strain evidence="3 4">MMS17-GH009</strain>
    </source>
</reference>